<keyword evidence="2" id="KW-1185">Reference proteome</keyword>
<evidence type="ECO:0000313" key="1">
    <source>
        <dbReference type="EMBL" id="MES1923509.1"/>
    </source>
</evidence>
<evidence type="ECO:0000313" key="2">
    <source>
        <dbReference type="Proteomes" id="UP001439008"/>
    </source>
</evidence>
<feature type="non-terminal residue" evidence="1">
    <location>
        <position position="62"/>
    </location>
</feature>
<dbReference type="Proteomes" id="UP001439008">
    <property type="component" value="Unassembled WGS sequence"/>
</dbReference>
<proteinExistence type="predicted"/>
<name>A0ABV2AV17_9EUKA</name>
<sequence>LITLTCYAGIFSNLYLQCGTWVPQLRSIYSTNSYAGYLESSPNITSKGMHDAGIVVVTDTAI</sequence>
<accession>A0ABV2AV17</accession>
<reference evidence="1 2" key="1">
    <citation type="journal article" date="2024" name="BMC Biol.">
        <title>Comparative genomics of Ascetosporea gives new insight into the evolutionary basis for animal parasitism in Rhizaria.</title>
        <authorList>
            <person name="Hiltunen Thoren M."/>
            <person name="Onut-Brannstrom I."/>
            <person name="Alfjorden A."/>
            <person name="Peckova H."/>
            <person name="Swords F."/>
            <person name="Hooper C."/>
            <person name="Holzer A.S."/>
            <person name="Bass D."/>
            <person name="Burki F."/>
        </authorList>
    </citation>
    <scope>NUCLEOTIDE SEQUENCE [LARGE SCALE GENOMIC DNA]</scope>
    <source>
        <strain evidence="1">20-A016</strain>
    </source>
</reference>
<gene>
    <name evidence="1" type="ORF">MHBO_005091</name>
</gene>
<protein>
    <submittedName>
        <fullName evidence="1">Uncharacterized protein</fullName>
    </submittedName>
</protein>
<comment type="caution">
    <text evidence="1">The sequence shown here is derived from an EMBL/GenBank/DDBJ whole genome shotgun (WGS) entry which is preliminary data.</text>
</comment>
<dbReference type="EMBL" id="JBDODL010006567">
    <property type="protein sequence ID" value="MES1923509.1"/>
    <property type="molecule type" value="Genomic_DNA"/>
</dbReference>
<organism evidence="1 2">
    <name type="scientific">Bonamia ostreae</name>
    <dbReference type="NCBI Taxonomy" id="126728"/>
    <lineage>
        <taxon>Eukaryota</taxon>
        <taxon>Sar</taxon>
        <taxon>Rhizaria</taxon>
        <taxon>Endomyxa</taxon>
        <taxon>Ascetosporea</taxon>
        <taxon>Haplosporida</taxon>
        <taxon>Bonamia</taxon>
    </lineage>
</organism>
<feature type="non-terminal residue" evidence="1">
    <location>
        <position position="1"/>
    </location>
</feature>